<reference evidence="1 2" key="1">
    <citation type="submission" date="2018-08" db="EMBL/GenBank/DDBJ databases">
        <title>Fibrisoma montanum sp. nov., isolated from Danxia mountain soil.</title>
        <authorList>
            <person name="Huang Y."/>
        </authorList>
    </citation>
    <scope>NUCLEOTIDE SEQUENCE [LARGE SCALE GENOMIC DNA]</scope>
    <source>
        <strain evidence="1 2">HYT19</strain>
    </source>
</reference>
<dbReference type="Proteomes" id="UP000283523">
    <property type="component" value="Unassembled WGS sequence"/>
</dbReference>
<evidence type="ECO:0000313" key="1">
    <source>
        <dbReference type="EMBL" id="RIV19098.1"/>
    </source>
</evidence>
<proteinExistence type="predicted"/>
<gene>
    <name evidence="1" type="ORF">DYU11_26775</name>
</gene>
<accession>A0A418M0T8</accession>
<keyword evidence="2" id="KW-1185">Reference proteome</keyword>
<dbReference type="AlphaFoldDB" id="A0A418M0T8"/>
<comment type="caution">
    <text evidence="1">The sequence shown here is derived from an EMBL/GenBank/DDBJ whole genome shotgun (WGS) entry which is preliminary data.</text>
</comment>
<evidence type="ECO:0000313" key="2">
    <source>
        <dbReference type="Proteomes" id="UP000283523"/>
    </source>
</evidence>
<organism evidence="1 2">
    <name type="scientific">Fibrisoma montanum</name>
    <dbReference type="NCBI Taxonomy" id="2305895"/>
    <lineage>
        <taxon>Bacteria</taxon>
        <taxon>Pseudomonadati</taxon>
        <taxon>Bacteroidota</taxon>
        <taxon>Cytophagia</taxon>
        <taxon>Cytophagales</taxon>
        <taxon>Spirosomataceae</taxon>
        <taxon>Fibrisoma</taxon>
    </lineage>
</organism>
<name>A0A418M0T8_9BACT</name>
<dbReference type="EMBL" id="QXED01000009">
    <property type="protein sequence ID" value="RIV19098.1"/>
    <property type="molecule type" value="Genomic_DNA"/>
</dbReference>
<protein>
    <submittedName>
        <fullName evidence="1">Transposase</fullName>
    </submittedName>
</protein>
<sequence>MSLQTPTGQPALWQVMEKHLPTQRKRRLCLRQVSNAIFYILRPGRFAGAMPVAKLTGLLCTLASGLSLLC</sequence>